<evidence type="ECO:0000313" key="1">
    <source>
        <dbReference type="EMBL" id="KXV21852.1"/>
    </source>
</evidence>
<sequence length="81" mass="8840">MTDHRQDCSMADCEPLFGEGLRQFVDACAYINAALPNEAEDAPWTVTMHRLAASAAEAAENLENPSASEIALWADEAMKVR</sequence>
<comment type="caution">
    <text evidence="1">The sequence shown here is derived from an EMBL/GenBank/DDBJ whole genome shotgun (WGS) entry which is preliminary data.</text>
</comment>
<gene>
    <name evidence="1" type="ORF">AD934_01980</name>
</gene>
<protein>
    <submittedName>
        <fullName evidence="1">Uncharacterized protein</fullName>
    </submittedName>
</protein>
<dbReference type="PATRIC" id="fig|442.8.peg.2654"/>
<dbReference type="EMBL" id="LHZG01000110">
    <property type="protein sequence ID" value="KXV21852.1"/>
    <property type="molecule type" value="Genomic_DNA"/>
</dbReference>
<name>A0A149S525_GLUOY</name>
<dbReference type="AlphaFoldDB" id="A0A149S525"/>
<dbReference type="RefSeq" id="WP_062499854.1">
    <property type="nucleotide sequence ID" value="NZ_LHZG01000110.1"/>
</dbReference>
<organism evidence="1 2">
    <name type="scientific">Gluconobacter oxydans</name>
    <name type="common">Gluconobacter suboxydans</name>
    <dbReference type="NCBI Taxonomy" id="442"/>
    <lineage>
        <taxon>Bacteria</taxon>
        <taxon>Pseudomonadati</taxon>
        <taxon>Pseudomonadota</taxon>
        <taxon>Alphaproteobacteria</taxon>
        <taxon>Acetobacterales</taxon>
        <taxon>Acetobacteraceae</taxon>
        <taxon>Gluconobacter</taxon>
    </lineage>
</organism>
<reference evidence="1 2" key="1">
    <citation type="submission" date="2015-06" db="EMBL/GenBank/DDBJ databases">
        <title>Improved classification and identification of acetic acid bacteria using matrix-assisted laser desorption/ionization time-of-flight mass spectrometry; Gluconobacter nephelii and Gluconobacter uchimurae are later heterotypic synonyms of Gluconobacter japonicus and Gluconobacter oxydans, respectively.</title>
        <authorList>
            <person name="Li L."/>
            <person name="Cleenwerck I."/>
            <person name="De Vuyst L."/>
            <person name="Vandamme P."/>
        </authorList>
    </citation>
    <scope>NUCLEOTIDE SEQUENCE [LARGE SCALE GENOMIC DNA]</scope>
    <source>
        <strain evidence="1 2">LMG 1676</strain>
    </source>
</reference>
<evidence type="ECO:0000313" key="2">
    <source>
        <dbReference type="Proteomes" id="UP000075655"/>
    </source>
</evidence>
<proteinExistence type="predicted"/>
<accession>A0A149S525</accession>
<dbReference type="Proteomes" id="UP000075655">
    <property type="component" value="Unassembled WGS sequence"/>
</dbReference>